<proteinExistence type="predicted"/>
<reference evidence="2" key="2">
    <citation type="submission" date="2020-07" db="EMBL/GenBank/DDBJ databases">
        <authorList>
            <person name="Vera ALvarez R."/>
            <person name="Arias-Moreno D.M."/>
            <person name="Jimenez-Jacinto V."/>
            <person name="Jimenez-Bremont J.F."/>
            <person name="Swaminathan K."/>
            <person name="Moose S.P."/>
            <person name="Guerrero-Gonzalez M.L."/>
            <person name="Marino-Ramirez L."/>
            <person name="Landsman D."/>
            <person name="Rodriguez-Kessler M."/>
            <person name="Delgado-Sanchez P."/>
        </authorList>
    </citation>
    <scope>NUCLEOTIDE SEQUENCE</scope>
    <source>
        <tissue evidence="2">Cladode</tissue>
    </source>
</reference>
<dbReference type="PANTHER" id="PTHR35300">
    <property type="entry name" value="COACTIVATOR CBP, KIX DOMAIN-CONTAINING PROTEIN-RELATED"/>
    <property type="match status" value="1"/>
</dbReference>
<dbReference type="AlphaFoldDB" id="A0A7C9A830"/>
<organism evidence="2">
    <name type="scientific">Opuntia streptacantha</name>
    <name type="common">Prickly pear cactus</name>
    <name type="synonym">Opuntia cardona</name>
    <dbReference type="NCBI Taxonomy" id="393608"/>
    <lineage>
        <taxon>Eukaryota</taxon>
        <taxon>Viridiplantae</taxon>
        <taxon>Streptophyta</taxon>
        <taxon>Embryophyta</taxon>
        <taxon>Tracheophyta</taxon>
        <taxon>Spermatophyta</taxon>
        <taxon>Magnoliopsida</taxon>
        <taxon>eudicotyledons</taxon>
        <taxon>Gunneridae</taxon>
        <taxon>Pentapetalae</taxon>
        <taxon>Caryophyllales</taxon>
        <taxon>Cactineae</taxon>
        <taxon>Cactaceae</taxon>
        <taxon>Opuntioideae</taxon>
        <taxon>Opuntia</taxon>
    </lineage>
</organism>
<reference evidence="2" key="1">
    <citation type="journal article" date="2013" name="J. Plant Res.">
        <title>Effect of fungi and light on seed germination of three Opuntia species from semiarid lands of central Mexico.</title>
        <authorList>
            <person name="Delgado-Sanchez P."/>
            <person name="Jimenez-Bremont J.F."/>
            <person name="Guerrero-Gonzalez Mde L."/>
            <person name="Flores J."/>
        </authorList>
    </citation>
    <scope>NUCLEOTIDE SEQUENCE</scope>
    <source>
        <tissue evidence="2">Cladode</tissue>
    </source>
</reference>
<feature type="compositionally biased region" description="Basic and acidic residues" evidence="1">
    <location>
        <begin position="183"/>
        <end position="193"/>
    </location>
</feature>
<dbReference type="PANTHER" id="PTHR35300:SF5">
    <property type="entry name" value="HISTONE ACETYLTRANSFERASE"/>
    <property type="match status" value="1"/>
</dbReference>
<dbReference type="EMBL" id="GISG01203476">
    <property type="protein sequence ID" value="MBA4659295.1"/>
    <property type="molecule type" value="Transcribed_RNA"/>
</dbReference>
<name>A0A7C9A830_OPUST</name>
<evidence type="ECO:0000313" key="2">
    <source>
        <dbReference type="EMBL" id="MBA4659295.1"/>
    </source>
</evidence>
<feature type="region of interest" description="Disordered" evidence="1">
    <location>
        <begin position="59"/>
        <end position="87"/>
    </location>
</feature>
<feature type="region of interest" description="Disordered" evidence="1">
    <location>
        <begin position="153"/>
        <end position="199"/>
    </location>
</feature>
<accession>A0A7C9A830</accession>
<protein>
    <submittedName>
        <fullName evidence="2">Uncharacterized protein</fullName>
    </submittedName>
</protein>
<evidence type="ECO:0000256" key="1">
    <source>
        <dbReference type="SAM" id="MobiDB-lite"/>
    </source>
</evidence>
<sequence>MYSKANSEAEYMDLKTLRDRAHDAINTIIHRDESSEGTGEFLLPCIEAALHLGCIPRRTSRSQRNNQPGCYLSGNVDLGNATERNPRRTSSLALPYLSLLRKETPNFVIPINSCIYNEMPFLSCQQCLSLEPSFPSKPFPIFPLYYGVHSQPMESQEKLGPPSTSSFISQDHRRRGIPQRLPLGRDDVTRRGPSEVLNNSSNSECDLSLCLGLASMQKGEDASSRSFKMKNNIISFRKESKEGFSLFDGNSSGSRGEPLDVEMMTRKRKAVEQIKDQHCWWQPKPFGKSNDQHYPCQAKLLPRTRTPGL</sequence>